<dbReference type="EMBL" id="HAEJ01003009">
    <property type="protein sequence ID" value="SBS43466.1"/>
    <property type="molecule type" value="Transcribed_RNA"/>
</dbReference>
<proteinExistence type="predicted"/>
<dbReference type="AlphaFoldDB" id="A0A1A8U796"/>
<gene>
    <name evidence="1" type="primary">ZNF862</name>
</gene>
<feature type="non-terminal residue" evidence="1">
    <location>
        <position position="53"/>
    </location>
</feature>
<reference evidence="1" key="1">
    <citation type="submission" date="2016-05" db="EMBL/GenBank/DDBJ databases">
        <authorList>
            <person name="Lavstsen T."/>
            <person name="Jespersen J.S."/>
        </authorList>
    </citation>
    <scope>NUCLEOTIDE SEQUENCE</scope>
    <source>
        <tissue evidence="1">Brain</tissue>
    </source>
</reference>
<sequence>MKQRSVCVGGMILGGLKKTGGAENGRVRVEQRIAWKTGERRRKQRGEWLKAGA</sequence>
<reference evidence="1" key="2">
    <citation type="submission" date="2016-06" db="EMBL/GenBank/DDBJ databases">
        <title>The genome of a short-lived fish provides insights into sex chromosome evolution and the genetic control of aging.</title>
        <authorList>
            <person name="Reichwald K."/>
            <person name="Felder M."/>
            <person name="Petzold A."/>
            <person name="Koch P."/>
            <person name="Groth M."/>
            <person name="Platzer M."/>
        </authorList>
    </citation>
    <scope>NUCLEOTIDE SEQUENCE</scope>
    <source>
        <tissue evidence="1">Brain</tissue>
    </source>
</reference>
<evidence type="ECO:0000313" key="1">
    <source>
        <dbReference type="EMBL" id="SBS43466.1"/>
    </source>
</evidence>
<protein>
    <submittedName>
        <fullName evidence="1">Zinc finger protein 862</fullName>
    </submittedName>
</protein>
<organism evidence="1">
    <name type="scientific">Nothobranchius furzeri</name>
    <name type="common">Turquoise killifish</name>
    <dbReference type="NCBI Taxonomy" id="105023"/>
    <lineage>
        <taxon>Eukaryota</taxon>
        <taxon>Metazoa</taxon>
        <taxon>Chordata</taxon>
        <taxon>Craniata</taxon>
        <taxon>Vertebrata</taxon>
        <taxon>Euteleostomi</taxon>
        <taxon>Actinopterygii</taxon>
        <taxon>Neopterygii</taxon>
        <taxon>Teleostei</taxon>
        <taxon>Neoteleostei</taxon>
        <taxon>Acanthomorphata</taxon>
        <taxon>Ovalentaria</taxon>
        <taxon>Atherinomorphae</taxon>
        <taxon>Cyprinodontiformes</taxon>
        <taxon>Nothobranchiidae</taxon>
        <taxon>Nothobranchius</taxon>
    </lineage>
</organism>
<name>A0A1A8U796_NOTFU</name>
<accession>A0A1A8U796</accession>